<organism evidence="1 2">
    <name type="scientific">Amycolatopsis taiwanensis</name>
    <dbReference type="NCBI Taxonomy" id="342230"/>
    <lineage>
        <taxon>Bacteria</taxon>
        <taxon>Bacillati</taxon>
        <taxon>Actinomycetota</taxon>
        <taxon>Actinomycetes</taxon>
        <taxon>Pseudonocardiales</taxon>
        <taxon>Pseudonocardiaceae</taxon>
        <taxon>Amycolatopsis</taxon>
    </lineage>
</organism>
<gene>
    <name evidence="1" type="ORF">Atai01_81660</name>
</gene>
<proteinExistence type="predicted"/>
<evidence type="ECO:0000313" key="2">
    <source>
        <dbReference type="Proteomes" id="UP001165136"/>
    </source>
</evidence>
<protein>
    <submittedName>
        <fullName evidence="1">Uncharacterized protein</fullName>
    </submittedName>
</protein>
<dbReference type="AlphaFoldDB" id="A0A9W6RCI9"/>
<dbReference type="Proteomes" id="UP001165136">
    <property type="component" value="Unassembled WGS sequence"/>
</dbReference>
<reference evidence="1" key="1">
    <citation type="submission" date="2023-03" db="EMBL/GenBank/DDBJ databases">
        <title>Amycolatopsis taiwanensis NBRC 103393.</title>
        <authorList>
            <person name="Ichikawa N."/>
            <person name="Sato H."/>
            <person name="Tonouchi N."/>
        </authorList>
    </citation>
    <scope>NUCLEOTIDE SEQUENCE</scope>
    <source>
        <strain evidence="1">NBRC 103393</strain>
    </source>
</reference>
<evidence type="ECO:0000313" key="1">
    <source>
        <dbReference type="EMBL" id="GLY71547.1"/>
    </source>
</evidence>
<accession>A0A9W6RCI9</accession>
<dbReference type="EMBL" id="BSTI01000039">
    <property type="protein sequence ID" value="GLY71547.1"/>
    <property type="molecule type" value="Genomic_DNA"/>
</dbReference>
<sequence length="90" mass="9839">MLRFLLRFARNTTWSRYNAGVRTLARLARGTFDLFGDLELAGVDGDAVKTGFLFAFASASSAHAAWRGQRNIGAPVASGSPLWRVPGRLR</sequence>
<keyword evidence="2" id="KW-1185">Reference proteome</keyword>
<dbReference type="RefSeq" id="WP_285491382.1">
    <property type="nucleotide sequence ID" value="NZ_BSTI01000039.1"/>
</dbReference>
<name>A0A9W6RCI9_9PSEU</name>
<comment type="caution">
    <text evidence="1">The sequence shown here is derived from an EMBL/GenBank/DDBJ whole genome shotgun (WGS) entry which is preliminary data.</text>
</comment>